<evidence type="ECO:0000313" key="11">
    <source>
        <dbReference type="EMBL" id="SDI42294.1"/>
    </source>
</evidence>
<evidence type="ECO:0000256" key="9">
    <source>
        <dbReference type="HAMAP-Rule" id="MF_00911"/>
    </source>
</evidence>
<reference evidence="12" key="1">
    <citation type="submission" date="2016-10" db="EMBL/GenBank/DDBJ databases">
        <authorList>
            <person name="Varghese N."/>
            <person name="Submissions S."/>
        </authorList>
    </citation>
    <scope>NUCLEOTIDE SEQUENCE [LARGE SCALE GENOMIC DNA]</scope>
    <source>
        <strain evidence="12">DSM 23317</strain>
    </source>
</reference>
<keyword evidence="6 9" id="KW-1133">Transmembrane helix</keyword>
<dbReference type="AlphaFoldDB" id="A0A1G8KFU9"/>
<evidence type="ECO:0000256" key="1">
    <source>
        <dbReference type="ARBA" id="ARBA00004370"/>
    </source>
</evidence>
<dbReference type="InterPro" id="IPR013685">
    <property type="entry name" value="POTRA_FtsQ_type"/>
</dbReference>
<dbReference type="PANTHER" id="PTHR35851:SF1">
    <property type="entry name" value="CELL DIVISION PROTEIN FTSQ"/>
    <property type="match status" value="1"/>
</dbReference>
<dbReference type="Pfam" id="PF08478">
    <property type="entry name" value="POTRA_1"/>
    <property type="match status" value="1"/>
</dbReference>
<dbReference type="Gene3D" id="3.40.50.11690">
    <property type="entry name" value="Cell division protein FtsQ/DivIB"/>
    <property type="match status" value="1"/>
</dbReference>
<feature type="transmembrane region" description="Helical" evidence="9">
    <location>
        <begin position="15"/>
        <end position="35"/>
    </location>
</feature>
<dbReference type="InterPro" id="IPR034746">
    <property type="entry name" value="POTRA"/>
</dbReference>
<comment type="function">
    <text evidence="9">Essential cell division protein. May link together the upstream cell division proteins, which are predominantly cytoplasmic, with the downstream cell division proteins, which are predominantly periplasmic. May control correct divisome assembly.</text>
</comment>
<dbReference type="Proteomes" id="UP000199527">
    <property type="component" value="Unassembled WGS sequence"/>
</dbReference>
<sequence length="252" mass="28741">MVSLPALPKWRWPVVNWYSLMGVLLLVLVLVLLAWGGNRLGQTLADADRLPISEIALVGERQFTSDAEVQQALTEIDGASLVTANMQGVAAALTELPWVKRVTVRREWPNRLRVYLVEQQPRAHWNGDHWLNQDADAFSAPARPGLVPLPELWGPVNSNPKVWQHWLIFSQLLRLNGFEPAALELTARHAWKVQLKDGLELRLGRTDGVERLQRFIDLWPTLKTQGRRAQYIDLRYDTGLAVGWQLEQQENQ</sequence>
<keyword evidence="8 9" id="KW-0131">Cell cycle</keyword>
<dbReference type="GO" id="GO:0032153">
    <property type="term" value="C:cell division site"/>
    <property type="evidence" value="ECO:0007669"/>
    <property type="project" value="UniProtKB-UniRule"/>
</dbReference>
<keyword evidence="5 9" id="KW-0812">Transmembrane</keyword>
<evidence type="ECO:0000256" key="8">
    <source>
        <dbReference type="ARBA" id="ARBA00023306"/>
    </source>
</evidence>
<evidence type="ECO:0000313" key="12">
    <source>
        <dbReference type="Proteomes" id="UP000199527"/>
    </source>
</evidence>
<dbReference type="GO" id="GO:0005886">
    <property type="term" value="C:plasma membrane"/>
    <property type="evidence" value="ECO:0007669"/>
    <property type="project" value="UniProtKB-SubCell"/>
</dbReference>
<evidence type="ECO:0000256" key="5">
    <source>
        <dbReference type="ARBA" id="ARBA00022692"/>
    </source>
</evidence>
<dbReference type="Gene3D" id="3.10.20.310">
    <property type="entry name" value="membrane protein fhac"/>
    <property type="match status" value="1"/>
</dbReference>
<evidence type="ECO:0000256" key="4">
    <source>
        <dbReference type="ARBA" id="ARBA00022618"/>
    </source>
</evidence>
<evidence type="ECO:0000256" key="6">
    <source>
        <dbReference type="ARBA" id="ARBA00022989"/>
    </source>
</evidence>
<dbReference type="InterPro" id="IPR045335">
    <property type="entry name" value="FtsQ_C_sf"/>
</dbReference>
<dbReference type="InterPro" id="IPR026579">
    <property type="entry name" value="FtsQ"/>
</dbReference>
<gene>
    <name evidence="9" type="primary">ftsQ</name>
    <name evidence="11" type="ORF">SAMN04488540_101360</name>
</gene>
<dbReference type="GO" id="GO:0090529">
    <property type="term" value="P:cell septum assembly"/>
    <property type="evidence" value="ECO:0007669"/>
    <property type="project" value="InterPro"/>
</dbReference>
<keyword evidence="4 9" id="KW-0132">Cell division</keyword>
<dbReference type="HAMAP" id="MF_00911">
    <property type="entry name" value="FtsQ_subfam"/>
    <property type="match status" value="1"/>
</dbReference>
<name>A0A1G8KFU9_9GAMM</name>
<feature type="domain" description="POTRA" evidence="10">
    <location>
        <begin position="50"/>
        <end position="119"/>
    </location>
</feature>
<keyword evidence="12" id="KW-1185">Reference proteome</keyword>
<keyword evidence="2 9" id="KW-1003">Cell membrane</keyword>
<evidence type="ECO:0000256" key="7">
    <source>
        <dbReference type="ARBA" id="ARBA00023136"/>
    </source>
</evidence>
<dbReference type="EMBL" id="FNEM01000001">
    <property type="protein sequence ID" value="SDI42294.1"/>
    <property type="molecule type" value="Genomic_DNA"/>
</dbReference>
<dbReference type="InterPro" id="IPR005548">
    <property type="entry name" value="Cell_div_FtsQ/DivIB_C"/>
</dbReference>
<dbReference type="PROSITE" id="PS51779">
    <property type="entry name" value="POTRA"/>
    <property type="match status" value="1"/>
</dbReference>
<dbReference type="GO" id="GO:0043093">
    <property type="term" value="P:FtsZ-dependent cytokinesis"/>
    <property type="evidence" value="ECO:0007669"/>
    <property type="project" value="UniProtKB-UniRule"/>
</dbReference>
<evidence type="ECO:0000256" key="3">
    <source>
        <dbReference type="ARBA" id="ARBA00022519"/>
    </source>
</evidence>
<comment type="similarity">
    <text evidence="9">Belongs to the FtsQ/DivIB family. FtsQ subfamily.</text>
</comment>
<accession>A0A1G8KFU9</accession>
<protein>
    <recommendedName>
        <fullName evidence="9">Cell division protein FtsQ</fullName>
    </recommendedName>
</protein>
<organism evidence="11 12">
    <name type="scientific">Ferrimonas sediminum</name>
    <dbReference type="NCBI Taxonomy" id="718193"/>
    <lineage>
        <taxon>Bacteria</taxon>
        <taxon>Pseudomonadati</taxon>
        <taxon>Pseudomonadota</taxon>
        <taxon>Gammaproteobacteria</taxon>
        <taxon>Alteromonadales</taxon>
        <taxon>Ferrimonadaceae</taxon>
        <taxon>Ferrimonas</taxon>
    </lineage>
</organism>
<evidence type="ECO:0000256" key="2">
    <source>
        <dbReference type="ARBA" id="ARBA00022475"/>
    </source>
</evidence>
<keyword evidence="7 9" id="KW-0472">Membrane</keyword>
<evidence type="ECO:0000259" key="10">
    <source>
        <dbReference type="PROSITE" id="PS51779"/>
    </source>
</evidence>
<comment type="subcellular location">
    <subcellularLocation>
        <location evidence="9">Cell inner membrane</location>
        <topology evidence="9">Single-pass type II membrane protein</topology>
    </subcellularLocation>
    <subcellularLocation>
        <location evidence="1">Membrane</location>
    </subcellularLocation>
    <text evidence="9">Localizes to the division septum.</text>
</comment>
<comment type="subunit">
    <text evidence="9">Part of a complex composed of FtsB, FtsL and FtsQ.</text>
</comment>
<dbReference type="Pfam" id="PF03799">
    <property type="entry name" value="FtsQ_DivIB_C"/>
    <property type="match status" value="1"/>
</dbReference>
<proteinExistence type="inferred from homology"/>
<dbReference type="PANTHER" id="PTHR35851">
    <property type="entry name" value="CELL DIVISION PROTEIN FTSQ"/>
    <property type="match status" value="1"/>
</dbReference>
<keyword evidence="3 9" id="KW-0997">Cell inner membrane</keyword>